<feature type="compositionally biased region" description="Pro residues" evidence="1">
    <location>
        <begin position="1696"/>
        <end position="1705"/>
    </location>
</feature>
<feature type="compositionally biased region" description="Low complexity" evidence="1">
    <location>
        <begin position="1498"/>
        <end position="1509"/>
    </location>
</feature>
<dbReference type="PANTHER" id="PTHR28630:SF3">
    <property type="entry name" value="PEROXIREDOXIN-LIKE 2C"/>
    <property type="match status" value="1"/>
</dbReference>
<feature type="compositionally biased region" description="Low complexity" evidence="1">
    <location>
        <begin position="519"/>
        <end position="538"/>
    </location>
</feature>
<organism evidence="2 3">
    <name type="scientific">Tilletia controversa</name>
    <name type="common">dwarf bunt fungus</name>
    <dbReference type="NCBI Taxonomy" id="13291"/>
    <lineage>
        <taxon>Eukaryota</taxon>
        <taxon>Fungi</taxon>
        <taxon>Dikarya</taxon>
        <taxon>Basidiomycota</taxon>
        <taxon>Ustilaginomycotina</taxon>
        <taxon>Exobasidiomycetes</taxon>
        <taxon>Tilletiales</taxon>
        <taxon>Tilletiaceae</taxon>
        <taxon>Tilletia</taxon>
    </lineage>
</organism>
<feature type="compositionally biased region" description="Low complexity" evidence="1">
    <location>
        <begin position="583"/>
        <end position="597"/>
    </location>
</feature>
<feature type="compositionally biased region" description="Basic and acidic residues" evidence="1">
    <location>
        <begin position="1384"/>
        <end position="1393"/>
    </location>
</feature>
<feature type="region of interest" description="Disordered" evidence="1">
    <location>
        <begin position="393"/>
        <end position="424"/>
    </location>
</feature>
<feature type="compositionally biased region" description="Low complexity" evidence="1">
    <location>
        <begin position="1465"/>
        <end position="1475"/>
    </location>
</feature>
<feature type="compositionally biased region" description="Acidic residues" evidence="1">
    <location>
        <begin position="1636"/>
        <end position="1651"/>
    </location>
</feature>
<feature type="region of interest" description="Disordered" evidence="1">
    <location>
        <begin position="125"/>
        <end position="198"/>
    </location>
</feature>
<dbReference type="Pfam" id="PF13911">
    <property type="entry name" value="AhpC-TSA_2"/>
    <property type="match status" value="1"/>
</dbReference>
<feature type="region of interest" description="Disordered" evidence="1">
    <location>
        <begin position="463"/>
        <end position="557"/>
    </location>
</feature>
<comment type="caution">
    <text evidence="2">The sequence shown here is derived from an EMBL/GenBank/DDBJ whole genome shotgun (WGS) entry which is preliminary data.</text>
</comment>
<feature type="compositionally biased region" description="Polar residues" evidence="1">
    <location>
        <begin position="1204"/>
        <end position="1221"/>
    </location>
</feature>
<reference evidence="2" key="2">
    <citation type="journal article" date="2019" name="IMA Fungus">
        <title>Genome sequencing and comparison of five Tilletia species to identify candidate genes for the detection of regulated species infecting wheat.</title>
        <authorList>
            <person name="Nguyen H.D.T."/>
            <person name="Sultana T."/>
            <person name="Kesanakurti P."/>
            <person name="Hambleton S."/>
        </authorList>
    </citation>
    <scope>NUCLEOTIDE SEQUENCE</scope>
    <source>
        <strain evidence="2">DAOMC 236426</strain>
    </source>
</reference>
<feature type="compositionally biased region" description="Acidic residues" evidence="1">
    <location>
        <begin position="1520"/>
        <end position="1533"/>
    </location>
</feature>
<feature type="compositionally biased region" description="Polar residues" evidence="1">
    <location>
        <begin position="547"/>
        <end position="557"/>
    </location>
</feature>
<protein>
    <recommendedName>
        <fullName evidence="4">Thioredoxin domain-containing protein</fullName>
    </recommendedName>
</protein>
<feature type="region of interest" description="Disordered" evidence="1">
    <location>
        <begin position="1032"/>
        <end position="1074"/>
    </location>
</feature>
<feature type="region of interest" description="Disordered" evidence="1">
    <location>
        <begin position="1279"/>
        <end position="1310"/>
    </location>
</feature>
<feature type="compositionally biased region" description="Acidic residues" evidence="1">
    <location>
        <begin position="1727"/>
        <end position="1749"/>
    </location>
</feature>
<feature type="region of interest" description="Disordered" evidence="1">
    <location>
        <begin position="304"/>
        <end position="365"/>
    </location>
</feature>
<feature type="compositionally biased region" description="Low complexity" evidence="1">
    <location>
        <begin position="1115"/>
        <end position="1126"/>
    </location>
</feature>
<feature type="compositionally biased region" description="Low complexity" evidence="1">
    <location>
        <begin position="1"/>
        <end position="19"/>
    </location>
</feature>
<evidence type="ECO:0000256" key="1">
    <source>
        <dbReference type="SAM" id="MobiDB-lite"/>
    </source>
</evidence>
<dbReference type="Gene3D" id="3.40.30.10">
    <property type="entry name" value="Glutaredoxin"/>
    <property type="match status" value="1"/>
</dbReference>
<feature type="region of interest" description="Disordered" evidence="1">
    <location>
        <begin position="1325"/>
        <end position="1345"/>
    </location>
</feature>
<reference evidence="2" key="1">
    <citation type="submission" date="2016-04" db="EMBL/GenBank/DDBJ databases">
        <authorList>
            <person name="Nguyen H.D."/>
            <person name="Samba Siva P."/>
            <person name="Cullis J."/>
            <person name="Levesque C.A."/>
            <person name="Hambleton S."/>
        </authorList>
    </citation>
    <scope>NUCLEOTIDE SEQUENCE</scope>
    <source>
        <strain evidence="2">DAOMC 236426</strain>
    </source>
</reference>
<feature type="compositionally biased region" description="Polar residues" evidence="1">
    <location>
        <begin position="62"/>
        <end position="72"/>
    </location>
</feature>
<feature type="region of interest" description="Disordered" evidence="1">
    <location>
        <begin position="1190"/>
        <end position="1221"/>
    </location>
</feature>
<keyword evidence="3" id="KW-1185">Reference proteome</keyword>
<evidence type="ECO:0000313" key="3">
    <source>
        <dbReference type="Proteomes" id="UP000077684"/>
    </source>
</evidence>
<dbReference type="Proteomes" id="UP000077684">
    <property type="component" value="Unassembled WGS sequence"/>
</dbReference>
<dbReference type="InterPro" id="IPR036249">
    <property type="entry name" value="Thioredoxin-like_sf"/>
</dbReference>
<feature type="compositionally biased region" description="Basic and acidic residues" evidence="1">
    <location>
        <begin position="598"/>
        <end position="609"/>
    </location>
</feature>
<feature type="compositionally biased region" description="Basic residues" evidence="1">
    <location>
        <begin position="946"/>
        <end position="962"/>
    </location>
</feature>
<dbReference type="PANTHER" id="PTHR28630">
    <property type="match status" value="1"/>
</dbReference>
<feature type="compositionally biased region" description="Polar residues" evidence="1">
    <location>
        <begin position="25"/>
        <end position="47"/>
    </location>
</feature>
<feature type="region of interest" description="Disordered" evidence="1">
    <location>
        <begin position="1"/>
        <end position="109"/>
    </location>
</feature>
<feature type="compositionally biased region" description="Low complexity" evidence="1">
    <location>
        <begin position="342"/>
        <end position="363"/>
    </location>
</feature>
<feature type="compositionally biased region" description="Acidic residues" evidence="1">
    <location>
        <begin position="1447"/>
        <end position="1461"/>
    </location>
</feature>
<feature type="region of interest" description="Disordered" evidence="1">
    <location>
        <begin position="242"/>
        <end position="274"/>
    </location>
</feature>
<accession>A0A8X7MM45</accession>
<feature type="compositionally biased region" description="Polar residues" evidence="1">
    <location>
        <begin position="159"/>
        <end position="183"/>
    </location>
</feature>
<dbReference type="EMBL" id="LWDE02001337">
    <property type="protein sequence ID" value="KAE8241447.1"/>
    <property type="molecule type" value="Genomic_DNA"/>
</dbReference>
<feature type="region of interest" description="Disordered" evidence="1">
    <location>
        <begin position="1097"/>
        <end position="1130"/>
    </location>
</feature>
<dbReference type="SUPFAM" id="SSF52833">
    <property type="entry name" value="Thioredoxin-like"/>
    <property type="match status" value="1"/>
</dbReference>
<feature type="region of interest" description="Disordered" evidence="1">
    <location>
        <begin position="571"/>
        <end position="620"/>
    </location>
</feature>
<feature type="compositionally biased region" description="Acidic residues" evidence="1">
    <location>
        <begin position="1806"/>
        <end position="1816"/>
    </location>
</feature>
<feature type="compositionally biased region" description="Polar residues" evidence="1">
    <location>
        <begin position="139"/>
        <end position="151"/>
    </location>
</feature>
<feature type="compositionally biased region" description="Low complexity" evidence="1">
    <location>
        <begin position="498"/>
        <end position="509"/>
    </location>
</feature>
<dbReference type="CDD" id="cd02970">
    <property type="entry name" value="PRX_like2"/>
    <property type="match status" value="1"/>
</dbReference>
<feature type="compositionally biased region" description="Polar residues" evidence="1">
    <location>
        <begin position="1279"/>
        <end position="1294"/>
    </location>
</feature>
<feature type="compositionally biased region" description="Acidic residues" evidence="1">
    <location>
        <begin position="1401"/>
        <end position="1423"/>
    </location>
</feature>
<feature type="compositionally biased region" description="Polar residues" evidence="1">
    <location>
        <begin position="610"/>
        <end position="620"/>
    </location>
</feature>
<proteinExistence type="predicted"/>
<evidence type="ECO:0000313" key="2">
    <source>
        <dbReference type="EMBL" id="KAE8241447.1"/>
    </source>
</evidence>
<feature type="compositionally biased region" description="Acidic residues" evidence="1">
    <location>
        <begin position="1773"/>
        <end position="1791"/>
    </location>
</feature>
<feature type="region of interest" description="Disordered" evidence="1">
    <location>
        <begin position="916"/>
        <end position="992"/>
    </location>
</feature>
<evidence type="ECO:0008006" key="4">
    <source>
        <dbReference type="Google" id="ProtNLM"/>
    </source>
</evidence>
<feature type="region of interest" description="Disordered" evidence="1">
    <location>
        <begin position="1377"/>
        <end position="1604"/>
    </location>
</feature>
<dbReference type="InterPro" id="IPR032801">
    <property type="entry name" value="PXL2A/B/C"/>
</dbReference>
<name>A0A8X7MM45_9BASI</name>
<feature type="region of interest" description="Disordered" evidence="1">
    <location>
        <begin position="1616"/>
        <end position="1824"/>
    </location>
</feature>
<sequence length="1824" mass="192510">MSSARSSSASASAPAHSSSLPVRRPNSTPPTINANGGNSAVSALTSISDDHVPPSAAKYFTPTDSRPTTASSAKFEIPGAASQDASVFTSLQPPPRSRRRRPGSVSLNAEGEAILTRAAIEAATAPVDHSSAAALRPSFDSSIPNRSSEQSGLAEDPDQSTNAVPSSVAKTGVQNSRQLTSSNPTPPGGPHNMSATLPMDSPIRAIARSASEDALKQNAELHFKQAEPGPISVTLPRLSYQPPNSAPLPFDRDSQKNGYISTLPRPHSRGDPGMAAVDLSVEAQTEDGQYRDAKSSGFTLLAKRRGSKSAGGDTADSGVDPSMDRNRSNKASGFSVLVKSLSRPGSSSAPNESSRSSGSTGSRKIVISGPVAGTFQSSSPMNTMDLPITAAGLSTPASTSLQGESGGGSNEPNSPIPGQTPAFRKGSAASFMTASSSIQGAFLSDPFDAETTDGVMTVEGEDFIMPTRKPSQPTMSMVSPDAPMDDWSVKDPLSDVRPAASAPAHASTPPSAPGRRESAGTAESSSSSSHHRSPNSGGPVLGRGTFSKLSTPPVSSSGVFAANLRERASLSNMSTMTADSGRRGSASGSGRSHAGTRSTEDLRDARRASESNNTSNSLNAEQVMSNGRQRGHHTQQRSTDTTAGISVATSMSHMHNGGMVGSSSSNGTSTTTFPASLSQPLGGSDDAATFITASDMDASSDLTDPRQPPPGAYAIHPPTMLQLFEASQSIIYDEDGKQVRFGDLFKRRRTLVCFLRHWWCGFCQEFALSLQEIDPEPLRKAELDLVVIGQGDWHVTKAYKSVMQVPFPMYADPNRHLYKALGMTVRTNDAGPACAKPDYAKSGMTKAIVVAIKKGLFDMPLRAPGDMKLLGGEFILGPGLQCSFVHRMVTTRGHLDVPRVLAQAGIETSVIKTKLPPIPPIPKEADDASSTKALPERPHSVNSLPRSKRLARGARKLLKKTSKSSNLSATDDKGNLREPWASGPPQIYDRPRVGYQLPPLSPSMSYLSPEESRAQSMGLRNHSSATLDADVPRTWGRSVGSPRLPVEDRFNTSKSLGSPTVGAAVENGAEGGRVTPTQESVLKTWGPVEEARPVPHPARAKVANMQTPRPVSKDGPGQNGRNGNPPVAKISSFDKRDIMTAALQPMARGPLPGGVQSSENELTILAHGNTGHSRLVPAADGVPRIRQVSVSTTTDESDAEEFTPSMSPHPSSSLRASPVSTARSGTFGGTAMSSSVSLGRHPGNGLGIVPVGALPDPPQMLGSSLSRASVLQMQLSPAGTGSGTGYDSQASLSSGLKGKADSSRVVVPSSGTFDTMDFHRVLDRSRPSVDENMDDSVDSAGTVDGDQRRLTVSTAALSLGGGGSFLDDLNEIDGLVLRTPSPEHGQRDSEYRRSPGYSIREEDEDEEDKLEMDDIEEEEEHEAEEYRRQMQYSERPPSRSMLRDSSQQEDDDDGTASDDSDVLGSRSSSRATRASPEQVMHAPLPHSPMPAGSDRRGSSSSSIVSIGAGWTPRRPSITDPIEEEEEEYEEAGQEDGHGGFSRNVLATAGLPRNAGVSHSRGSSYEAGGYGSPARARTASLGSDSSAGTAERARRKAGSGPGVGSVYLNAQRALHEGSTSLFEDDELSASSHLESGGETETEGEAETEDDDDGRSMGRSTAASASSTSNSPSPNGSLGRNSSASSSPQQQRSRDGLPPQPPQPQQPLPRFHRLGPLAAAGPRARLSVFDEEEEESGEDYDEDEDEDDDDEEYHRRQGASRFSRGNGVFSATSEMTEEDDEEDDEETDEDDATEMEHGQPHRRGSQPQDEDDDDDDEAGQASAPWS</sequence>
<gene>
    <name evidence="2" type="ORF">A4X06_0g7533</name>
</gene>
<feature type="compositionally biased region" description="Low complexity" evidence="1">
    <location>
        <begin position="1655"/>
        <end position="1689"/>
    </location>
</feature>